<organism evidence="3 4">
    <name type="scientific">Actinopolymorpha cephalotaxi</name>
    <dbReference type="NCBI Taxonomy" id="504797"/>
    <lineage>
        <taxon>Bacteria</taxon>
        <taxon>Bacillati</taxon>
        <taxon>Actinomycetota</taxon>
        <taxon>Actinomycetes</taxon>
        <taxon>Propionibacteriales</taxon>
        <taxon>Actinopolymorphaceae</taxon>
        <taxon>Actinopolymorpha</taxon>
    </lineage>
</organism>
<evidence type="ECO:0000313" key="2">
    <source>
        <dbReference type="EMBL" id="NYH83198.1"/>
    </source>
</evidence>
<evidence type="ECO:0000256" key="1">
    <source>
        <dbReference type="SAM" id="MobiDB-lite"/>
    </source>
</evidence>
<dbReference type="RefSeq" id="WP_139239034.1">
    <property type="nucleotide sequence ID" value="NZ_FOOI01000009.1"/>
</dbReference>
<evidence type="ECO:0000313" key="3">
    <source>
        <dbReference type="EMBL" id="SFG91652.1"/>
    </source>
</evidence>
<name>A0A1I2VR65_9ACTN</name>
<dbReference type="EMBL" id="FOOI01000009">
    <property type="protein sequence ID" value="SFG91652.1"/>
    <property type="molecule type" value="Genomic_DNA"/>
</dbReference>
<feature type="region of interest" description="Disordered" evidence="1">
    <location>
        <begin position="53"/>
        <end position="121"/>
    </location>
</feature>
<evidence type="ECO:0000313" key="4">
    <source>
        <dbReference type="Proteomes" id="UP000199052"/>
    </source>
</evidence>
<protein>
    <submittedName>
        <fullName evidence="3">Uncharacterized protein</fullName>
    </submittedName>
</protein>
<feature type="compositionally biased region" description="Low complexity" evidence="1">
    <location>
        <begin position="88"/>
        <end position="98"/>
    </location>
</feature>
<proteinExistence type="predicted"/>
<gene>
    <name evidence="2" type="ORF">FHR37_002049</name>
    <name evidence="3" type="ORF">SAMN05421678_109309</name>
</gene>
<accession>A0A1I2VR65</accession>
<dbReference type="Proteomes" id="UP000199052">
    <property type="component" value="Unassembled WGS sequence"/>
</dbReference>
<keyword evidence="5" id="KW-1185">Reference proteome</keyword>
<dbReference type="STRING" id="504797.SAMN05421678_109309"/>
<reference evidence="2 5" key="2">
    <citation type="submission" date="2020-07" db="EMBL/GenBank/DDBJ databases">
        <title>Sequencing the genomes of 1000 actinobacteria strains.</title>
        <authorList>
            <person name="Klenk H.-P."/>
        </authorList>
    </citation>
    <scope>NUCLEOTIDE SEQUENCE [LARGE SCALE GENOMIC DNA]</scope>
    <source>
        <strain evidence="2 5">DSM 45117</strain>
    </source>
</reference>
<evidence type="ECO:0000313" key="5">
    <source>
        <dbReference type="Proteomes" id="UP000533017"/>
    </source>
</evidence>
<dbReference type="EMBL" id="JACBZA010000001">
    <property type="protein sequence ID" value="NYH83198.1"/>
    <property type="molecule type" value="Genomic_DNA"/>
</dbReference>
<sequence>MTAVVVTVGSGIATGLGVGLPTAVVVTVGSGIATGLGVGLPTAVVVTVGSEIATGRGVTPPGAEGALSSSVPQDRPAATGTNGRADLPTPAAVATPTARFGTPVRVRTTAGGEGPVTGPDR</sequence>
<dbReference type="AlphaFoldDB" id="A0A1I2VR65"/>
<reference evidence="3 4" key="1">
    <citation type="submission" date="2016-10" db="EMBL/GenBank/DDBJ databases">
        <authorList>
            <person name="de Groot N.N."/>
        </authorList>
    </citation>
    <scope>NUCLEOTIDE SEQUENCE [LARGE SCALE GENOMIC DNA]</scope>
    <source>
        <strain evidence="3 4">CPCC 202808</strain>
    </source>
</reference>
<dbReference type="Proteomes" id="UP000533017">
    <property type="component" value="Unassembled WGS sequence"/>
</dbReference>